<evidence type="ECO:0000259" key="3">
    <source>
        <dbReference type="Pfam" id="PF01156"/>
    </source>
</evidence>
<dbReference type="EMBL" id="CP064955">
    <property type="protein sequence ID" value="QPK83987.1"/>
    <property type="molecule type" value="Genomic_DNA"/>
</dbReference>
<dbReference type="InterPro" id="IPR001910">
    <property type="entry name" value="Inosine/uridine_hydrolase_dom"/>
</dbReference>
<dbReference type="GO" id="GO:0005829">
    <property type="term" value="C:cytosol"/>
    <property type="evidence" value="ECO:0007669"/>
    <property type="project" value="TreeGrafter"/>
</dbReference>
<dbReference type="Pfam" id="PF01156">
    <property type="entry name" value="IU_nuc_hydro"/>
    <property type="match status" value="1"/>
</dbReference>
<evidence type="ECO:0000313" key="4">
    <source>
        <dbReference type="EMBL" id="QPK83987.1"/>
    </source>
</evidence>
<sequence>MKRIIIDCDPGIDDTLALIYLAAAHHEGAIELEAVTTTAGNVGAQQCAVNAAWVLSECGLRTIPLAAGMPGPLEVELTTTPETHGDTGLGYVSAPARHVETDWDALWCDAIDRGTDDLHLIVTGPMTNLAAFRRLHPRHFTQLKHITVMGGAVDYPGNTTETAEWNFWVDPHAAREVLAHAPTPVTLCSLGVTETMVLDPEALARVVDTLGPAPIARSLSEILRFYFEFHDDEGLGYLAQVHDLLTVQVALGTTLFDAQPHALDVHAVTGELRGTSFVAGGKTNARVVSRADTGAAHAEFLRACGVHAKFFGGSGELDAARHARAED</sequence>
<accession>A0A7T0PGL6</accession>
<dbReference type="InterPro" id="IPR036452">
    <property type="entry name" value="Ribo_hydro-like"/>
</dbReference>
<dbReference type="PANTHER" id="PTHR12304">
    <property type="entry name" value="INOSINE-URIDINE PREFERRING NUCLEOSIDE HYDROLASE"/>
    <property type="match status" value="1"/>
</dbReference>
<dbReference type="PANTHER" id="PTHR12304:SF4">
    <property type="entry name" value="URIDINE NUCLEOSIDASE"/>
    <property type="match status" value="1"/>
</dbReference>
<dbReference type="KEGG" id="cqn:G7Y29_04150"/>
<dbReference type="Gene3D" id="3.90.245.10">
    <property type="entry name" value="Ribonucleoside hydrolase-like"/>
    <property type="match status" value="1"/>
</dbReference>
<keyword evidence="5" id="KW-1185">Reference proteome</keyword>
<evidence type="ECO:0000256" key="2">
    <source>
        <dbReference type="ARBA" id="ARBA00023295"/>
    </source>
</evidence>
<dbReference type="GO" id="GO:0006152">
    <property type="term" value="P:purine nucleoside catabolic process"/>
    <property type="evidence" value="ECO:0007669"/>
    <property type="project" value="TreeGrafter"/>
</dbReference>
<protein>
    <submittedName>
        <fullName evidence="4">Nucleoside hydrolase</fullName>
    </submittedName>
</protein>
<proteinExistence type="predicted"/>
<evidence type="ECO:0000256" key="1">
    <source>
        <dbReference type="ARBA" id="ARBA00022801"/>
    </source>
</evidence>
<dbReference type="AlphaFoldDB" id="A0A7T0PGL6"/>
<dbReference type="InterPro" id="IPR023186">
    <property type="entry name" value="IUNH"/>
</dbReference>
<dbReference type="GO" id="GO:0008477">
    <property type="term" value="F:purine nucleosidase activity"/>
    <property type="evidence" value="ECO:0007669"/>
    <property type="project" value="TreeGrafter"/>
</dbReference>
<keyword evidence="1 4" id="KW-0378">Hydrolase</keyword>
<keyword evidence="2" id="KW-0326">Glycosidase</keyword>
<dbReference type="SUPFAM" id="SSF53590">
    <property type="entry name" value="Nucleoside hydrolase"/>
    <property type="match status" value="1"/>
</dbReference>
<dbReference type="RefSeq" id="WP_165002117.1">
    <property type="nucleotide sequence ID" value="NZ_CP064955.1"/>
</dbReference>
<dbReference type="Proteomes" id="UP000594586">
    <property type="component" value="Chromosome"/>
</dbReference>
<evidence type="ECO:0000313" key="5">
    <source>
        <dbReference type="Proteomes" id="UP000594586"/>
    </source>
</evidence>
<feature type="domain" description="Inosine/uridine-preferring nucleoside hydrolase" evidence="3">
    <location>
        <begin position="4"/>
        <end position="295"/>
    </location>
</feature>
<organism evidence="4 5">
    <name type="scientific">Corynebacterium qintianiae</name>
    <dbReference type="NCBI Taxonomy" id="2709392"/>
    <lineage>
        <taxon>Bacteria</taxon>
        <taxon>Bacillati</taxon>
        <taxon>Actinomycetota</taxon>
        <taxon>Actinomycetes</taxon>
        <taxon>Mycobacteriales</taxon>
        <taxon>Corynebacteriaceae</taxon>
        <taxon>Corynebacterium</taxon>
    </lineage>
</organism>
<reference evidence="4 5" key="1">
    <citation type="submission" date="2020-11" db="EMBL/GenBank/DDBJ databases">
        <title>Corynebacterium sp. MC1420.</title>
        <authorList>
            <person name="Zhou J."/>
        </authorList>
    </citation>
    <scope>NUCLEOTIDE SEQUENCE [LARGE SCALE GENOMIC DNA]</scope>
    <source>
        <strain evidence="4 5">MC1420</strain>
    </source>
</reference>
<gene>
    <name evidence="4" type="ORF">G7Y29_04150</name>
</gene>
<name>A0A7T0PGL6_9CORY</name>